<dbReference type="EMBL" id="AMQN01000568">
    <property type="status" value="NOT_ANNOTATED_CDS"/>
    <property type="molecule type" value="Genomic_DNA"/>
</dbReference>
<dbReference type="EnsemblMetazoa" id="CapteT215257">
    <property type="protein sequence ID" value="CapteP215257"/>
    <property type="gene ID" value="CapteG215257"/>
</dbReference>
<organism evidence="2">
    <name type="scientific">Capitella teleta</name>
    <name type="common">Polychaete worm</name>
    <dbReference type="NCBI Taxonomy" id="283909"/>
    <lineage>
        <taxon>Eukaryota</taxon>
        <taxon>Metazoa</taxon>
        <taxon>Spiralia</taxon>
        <taxon>Lophotrochozoa</taxon>
        <taxon>Annelida</taxon>
        <taxon>Polychaeta</taxon>
        <taxon>Sedentaria</taxon>
        <taxon>Scolecida</taxon>
        <taxon>Capitellidae</taxon>
        <taxon>Capitella</taxon>
    </lineage>
</organism>
<dbReference type="HOGENOM" id="CLU_1579980_0_0_1"/>
<proteinExistence type="predicted"/>
<evidence type="ECO:0000313" key="4">
    <source>
        <dbReference type="Proteomes" id="UP000014760"/>
    </source>
</evidence>
<evidence type="ECO:0008006" key="5">
    <source>
        <dbReference type="Google" id="ProtNLM"/>
    </source>
</evidence>
<dbReference type="Proteomes" id="UP000014760">
    <property type="component" value="Unassembled WGS sequence"/>
</dbReference>
<protein>
    <recommendedName>
        <fullName evidence="5">C-type lectin domain-containing protein</fullName>
    </recommendedName>
</protein>
<evidence type="ECO:0000256" key="1">
    <source>
        <dbReference type="SAM" id="SignalP"/>
    </source>
</evidence>
<feature type="signal peptide" evidence="1">
    <location>
        <begin position="1"/>
        <end position="42"/>
    </location>
</feature>
<feature type="chain" id="PRO_5008789014" description="C-type lectin domain-containing protein" evidence="1">
    <location>
        <begin position="43"/>
        <end position="169"/>
    </location>
</feature>
<reference evidence="2 4" key="2">
    <citation type="journal article" date="2013" name="Nature">
        <title>Insights into bilaterian evolution from three spiralian genomes.</title>
        <authorList>
            <person name="Simakov O."/>
            <person name="Marletaz F."/>
            <person name="Cho S.J."/>
            <person name="Edsinger-Gonzales E."/>
            <person name="Havlak P."/>
            <person name="Hellsten U."/>
            <person name="Kuo D.H."/>
            <person name="Larsson T."/>
            <person name="Lv J."/>
            <person name="Arendt D."/>
            <person name="Savage R."/>
            <person name="Osoegawa K."/>
            <person name="de Jong P."/>
            <person name="Grimwood J."/>
            <person name="Chapman J.A."/>
            <person name="Shapiro H."/>
            <person name="Aerts A."/>
            <person name="Otillar R.P."/>
            <person name="Terry A.Y."/>
            <person name="Boore J.L."/>
            <person name="Grigoriev I.V."/>
            <person name="Lindberg D.R."/>
            <person name="Seaver E.C."/>
            <person name="Weisblat D.A."/>
            <person name="Putnam N.H."/>
            <person name="Rokhsar D.S."/>
        </authorList>
    </citation>
    <scope>NUCLEOTIDE SEQUENCE</scope>
    <source>
        <strain evidence="2 4">I ESC-2004</strain>
    </source>
</reference>
<keyword evidence="4" id="KW-1185">Reference proteome</keyword>
<accession>R7VFS6</accession>
<gene>
    <name evidence="2" type="ORF">CAPTEDRAFT_215257</name>
</gene>
<dbReference type="InterPro" id="IPR016187">
    <property type="entry name" value="CTDL_fold"/>
</dbReference>
<reference evidence="4" key="1">
    <citation type="submission" date="2012-12" db="EMBL/GenBank/DDBJ databases">
        <authorList>
            <person name="Hellsten U."/>
            <person name="Grimwood J."/>
            <person name="Chapman J.A."/>
            <person name="Shapiro H."/>
            <person name="Aerts A."/>
            <person name="Otillar R.P."/>
            <person name="Terry A.Y."/>
            <person name="Boore J.L."/>
            <person name="Simakov O."/>
            <person name="Marletaz F."/>
            <person name="Cho S.-J."/>
            <person name="Edsinger-Gonzales E."/>
            <person name="Havlak P."/>
            <person name="Kuo D.-H."/>
            <person name="Larsson T."/>
            <person name="Lv J."/>
            <person name="Arendt D."/>
            <person name="Savage R."/>
            <person name="Osoegawa K."/>
            <person name="de Jong P."/>
            <person name="Lindberg D.R."/>
            <person name="Seaver E.C."/>
            <person name="Weisblat D.A."/>
            <person name="Putnam N.H."/>
            <person name="Grigoriev I.V."/>
            <person name="Rokhsar D.S."/>
        </authorList>
    </citation>
    <scope>NUCLEOTIDE SEQUENCE</scope>
    <source>
        <strain evidence="4">I ESC-2004</strain>
    </source>
</reference>
<dbReference type="EMBL" id="KB292506">
    <property type="protein sequence ID" value="ELU17479.1"/>
    <property type="molecule type" value="Genomic_DNA"/>
</dbReference>
<name>R7VFS6_CAPTE</name>
<dbReference type="SUPFAM" id="SSF56436">
    <property type="entry name" value="C-type lectin-like"/>
    <property type="match status" value="1"/>
</dbReference>
<keyword evidence="1" id="KW-0732">Signal</keyword>
<evidence type="ECO:0000313" key="2">
    <source>
        <dbReference type="EMBL" id="ELU17479.1"/>
    </source>
</evidence>
<evidence type="ECO:0000313" key="3">
    <source>
        <dbReference type="EnsemblMetazoa" id="CapteP215257"/>
    </source>
</evidence>
<reference evidence="3" key="3">
    <citation type="submission" date="2015-06" db="UniProtKB">
        <authorList>
            <consortium name="EnsemblMetazoa"/>
        </authorList>
    </citation>
    <scope>IDENTIFICATION</scope>
</reference>
<dbReference type="InterPro" id="IPR016186">
    <property type="entry name" value="C-type_lectin-like/link_sf"/>
</dbReference>
<dbReference type="Gene3D" id="3.10.100.10">
    <property type="entry name" value="Mannose-Binding Protein A, subunit A"/>
    <property type="match status" value="1"/>
</dbReference>
<sequence length="169" mass="18912">MDLSHIHCKRTARVGLTGTKMTMCPVILLCILGIVLFPGAEAARPLNSTHLYCRKGWLEVGVGYCWTILSWAKNSIDHATAVTKCLAENAGLIFLDTPSGFNDLQYFGPNLGLKRRFLNRMWTGITRQDSSSPWRYPDGTESGSKVVYLLHVKDINALRISEKVLKTDR</sequence>
<dbReference type="AlphaFoldDB" id="R7VFS6"/>